<accession>A0ACB8SRH6</accession>
<sequence length="481" mass="50635">MWIRITFNLSDHCECHFTCISSILSTQVCKPSGYCRYSSNRWHSASTSYESDISHWAVSSSAISTCSVEPGTAADVGIILRALASSRTPFAVKGGGHTTNPGFSSTAGVEIAMTRFSQISVDAAAQTVSVGAGLTWDQVYAALDPMGVNVVGGRVPGVGVAGVTLGGGYSWKSNQHGLAIDNIEAYELVLPNGTFFTVTETQEDLWFGLRGGFNNFGIVTTFTFKSYPQTAVWAGTLVVSIDNLDDFNTALANYGAQADEKAAVIAGILQNSSIITAMMVYDSPSPPTGLFDELIAIPTIGGVAKTTTLSGFVSSLTSAVGSGGSRALYSCAPVLRYTPALLAAIANETAALAQQLGALDPTVTVVTVAEPFQEGLFSHGAPSAYPPDRARALLPTNPYITWKNASLDSVMHDALWGLTQRILAAASAEGQDVTGAALYPNYAPYDTPLENLYGANLPRLRALREKYDPADVMGLAGGFKF</sequence>
<evidence type="ECO:0000313" key="2">
    <source>
        <dbReference type="Proteomes" id="UP000814140"/>
    </source>
</evidence>
<reference evidence="1" key="1">
    <citation type="submission" date="2021-03" db="EMBL/GenBank/DDBJ databases">
        <authorList>
            <consortium name="DOE Joint Genome Institute"/>
            <person name="Ahrendt S."/>
            <person name="Looney B.P."/>
            <person name="Miyauchi S."/>
            <person name="Morin E."/>
            <person name="Drula E."/>
            <person name="Courty P.E."/>
            <person name="Chicoki N."/>
            <person name="Fauchery L."/>
            <person name="Kohler A."/>
            <person name="Kuo A."/>
            <person name="Labutti K."/>
            <person name="Pangilinan J."/>
            <person name="Lipzen A."/>
            <person name="Riley R."/>
            <person name="Andreopoulos W."/>
            <person name="He G."/>
            <person name="Johnson J."/>
            <person name="Barry K.W."/>
            <person name="Grigoriev I.V."/>
            <person name="Nagy L."/>
            <person name="Hibbett D."/>
            <person name="Henrissat B."/>
            <person name="Matheny P.B."/>
            <person name="Labbe J."/>
            <person name="Martin F."/>
        </authorList>
    </citation>
    <scope>NUCLEOTIDE SEQUENCE</scope>
    <source>
        <strain evidence="1">HHB10654</strain>
    </source>
</reference>
<comment type="caution">
    <text evidence="1">The sequence shown here is derived from an EMBL/GenBank/DDBJ whole genome shotgun (WGS) entry which is preliminary data.</text>
</comment>
<gene>
    <name evidence="1" type="ORF">BV25DRAFT_1872013</name>
</gene>
<protein>
    <submittedName>
        <fullName evidence="1">FAD-binding domain-containing protein</fullName>
    </submittedName>
</protein>
<organism evidence="1 2">
    <name type="scientific">Artomyces pyxidatus</name>
    <dbReference type="NCBI Taxonomy" id="48021"/>
    <lineage>
        <taxon>Eukaryota</taxon>
        <taxon>Fungi</taxon>
        <taxon>Dikarya</taxon>
        <taxon>Basidiomycota</taxon>
        <taxon>Agaricomycotina</taxon>
        <taxon>Agaricomycetes</taxon>
        <taxon>Russulales</taxon>
        <taxon>Auriscalpiaceae</taxon>
        <taxon>Artomyces</taxon>
    </lineage>
</organism>
<evidence type="ECO:0000313" key="1">
    <source>
        <dbReference type="EMBL" id="KAI0058448.1"/>
    </source>
</evidence>
<proteinExistence type="predicted"/>
<keyword evidence="2" id="KW-1185">Reference proteome</keyword>
<reference evidence="1" key="2">
    <citation type="journal article" date="2022" name="New Phytol.">
        <title>Evolutionary transition to the ectomycorrhizal habit in the genomes of a hyperdiverse lineage of mushroom-forming fungi.</title>
        <authorList>
            <person name="Looney B."/>
            <person name="Miyauchi S."/>
            <person name="Morin E."/>
            <person name="Drula E."/>
            <person name="Courty P.E."/>
            <person name="Kohler A."/>
            <person name="Kuo A."/>
            <person name="LaButti K."/>
            <person name="Pangilinan J."/>
            <person name="Lipzen A."/>
            <person name="Riley R."/>
            <person name="Andreopoulos W."/>
            <person name="He G."/>
            <person name="Johnson J."/>
            <person name="Nolan M."/>
            <person name="Tritt A."/>
            <person name="Barry K.W."/>
            <person name="Grigoriev I.V."/>
            <person name="Nagy L.G."/>
            <person name="Hibbett D."/>
            <person name="Henrissat B."/>
            <person name="Matheny P.B."/>
            <person name="Labbe J."/>
            <person name="Martin F.M."/>
        </authorList>
    </citation>
    <scope>NUCLEOTIDE SEQUENCE</scope>
    <source>
        <strain evidence="1">HHB10654</strain>
    </source>
</reference>
<dbReference type="EMBL" id="MU277235">
    <property type="protein sequence ID" value="KAI0058448.1"/>
    <property type="molecule type" value="Genomic_DNA"/>
</dbReference>
<name>A0ACB8SRH6_9AGAM</name>
<dbReference type="Proteomes" id="UP000814140">
    <property type="component" value="Unassembled WGS sequence"/>
</dbReference>